<evidence type="ECO:0000313" key="7">
    <source>
        <dbReference type="RefSeq" id="XP_006820936.1"/>
    </source>
</evidence>
<accession>A0ABM0MLP5</accession>
<keyword evidence="6" id="KW-1185">Reference proteome</keyword>
<feature type="domain" description="Transposase Helix-turn-helix" evidence="5">
    <location>
        <begin position="163"/>
        <end position="211"/>
    </location>
</feature>
<keyword evidence="2" id="KW-0479">Metal-binding</keyword>
<dbReference type="GeneID" id="102810070"/>
<name>A0ABM0MLP5_SACKO</name>
<proteinExistence type="predicted"/>
<feature type="domain" description="DDE Tnp4" evidence="4">
    <location>
        <begin position="238"/>
        <end position="354"/>
    </location>
</feature>
<reference evidence="7" key="1">
    <citation type="submission" date="2025-08" db="UniProtKB">
        <authorList>
            <consortium name="RefSeq"/>
        </authorList>
    </citation>
    <scope>IDENTIFICATION</scope>
    <source>
        <tissue evidence="7">Testes</tissue>
    </source>
</reference>
<dbReference type="Pfam" id="PF13613">
    <property type="entry name" value="HTH_Tnp_4"/>
    <property type="match status" value="1"/>
</dbReference>
<evidence type="ECO:0000256" key="3">
    <source>
        <dbReference type="SAM" id="MobiDB-lite"/>
    </source>
</evidence>
<dbReference type="InterPro" id="IPR027805">
    <property type="entry name" value="Transposase_HTH_dom"/>
</dbReference>
<evidence type="ECO:0000313" key="6">
    <source>
        <dbReference type="Proteomes" id="UP000694865"/>
    </source>
</evidence>
<organism evidence="6 7">
    <name type="scientific">Saccoglossus kowalevskii</name>
    <name type="common">Acorn worm</name>
    <dbReference type="NCBI Taxonomy" id="10224"/>
    <lineage>
        <taxon>Eukaryota</taxon>
        <taxon>Metazoa</taxon>
        <taxon>Hemichordata</taxon>
        <taxon>Enteropneusta</taxon>
        <taxon>Harrimaniidae</taxon>
        <taxon>Saccoglossus</taxon>
    </lineage>
</organism>
<protein>
    <submittedName>
        <fullName evidence="7">Uncharacterized protein LOC102810070</fullName>
    </submittedName>
</protein>
<feature type="region of interest" description="Disordered" evidence="3">
    <location>
        <begin position="1"/>
        <end position="57"/>
    </location>
</feature>
<sequence length="361" mass="40676">MHFVGGKGPTESHPDPIPATARGVERRIFESRKIRSAPTKRKSPSGKAREAPEDVEYPDENQIPDITVTSEFEKDLNANSYTFNNNVATELGNTSPDNEPSRLLYTDKCVSFEHLQVYTDKALSNTKLLKRELFLKDVEKDDKSCKFYTDNPVNNDNGHGRVLSTYETLVLVLVRLRRGMDVEHLADCFGVSNATASRYSNTLVEFLCKELAFLIKWPLRDHVRASLPNAFRNFKRTIAIIDYLWPGSVSDKRIVQGSSFMDYIKPGDVMADRGFLIRDLLALQGATLNNPPFAHGNQLSSSAVTKTRRIASARIHVERAIGRLKYLKILQGVFPLNSKTIMNQTVDRCAQLCNLDKVLVK</sequence>
<evidence type="ECO:0000259" key="5">
    <source>
        <dbReference type="Pfam" id="PF13613"/>
    </source>
</evidence>
<dbReference type="PANTHER" id="PTHR23080">
    <property type="entry name" value="THAP DOMAIN PROTEIN"/>
    <property type="match status" value="1"/>
</dbReference>
<feature type="compositionally biased region" description="Basic residues" evidence="3">
    <location>
        <begin position="34"/>
        <end position="44"/>
    </location>
</feature>
<comment type="cofactor">
    <cofactor evidence="1">
        <name>a divalent metal cation</name>
        <dbReference type="ChEBI" id="CHEBI:60240"/>
    </cofactor>
</comment>
<evidence type="ECO:0000256" key="1">
    <source>
        <dbReference type="ARBA" id="ARBA00001968"/>
    </source>
</evidence>
<evidence type="ECO:0000256" key="2">
    <source>
        <dbReference type="ARBA" id="ARBA00022723"/>
    </source>
</evidence>
<dbReference type="Pfam" id="PF13359">
    <property type="entry name" value="DDE_Tnp_4"/>
    <property type="match status" value="1"/>
</dbReference>
<gene>
    <name evidence="7" type="primary">LOC102810070</name>
</gene>
<dbReference type="Proteomes" id="UP000694865">
    <property type="component" value="Unplaced"/>
</dbReference>
<feature type="compositionally biased region" description="Basic and acidic residues" evidence="3">
    <location>
        <begin position="23"/>
        <end position="33"/>
    </location>
</feature>
<dbReference type="RefSeq" id="XP_006820936.1">
    <property type="nucleotide sequence ID" value="XM_006820873.1"/>
</dbReference>
<evidence type="ECO:0000259" key="4">
    <source>
        <dbReference type="Pfam" id="PF13359"/>
    </source>
</evidence>
<dbReference type="InterPro" id="IPR027806">
    <property type="entry name" value="HARBI1_dom"/>
</dbReference>